<dbReference type="GO" id="GO:0009002">
    <property type="term" value="F:serine-type D-Ala-D-Ala carboxypeptidase activity"/>
    <property type="evidence" value="ECO:0007669"/>
    <property type="project" value="UniProtKB-EC"/>
</dbReference>
<feature type="compositionally biased region" description="Basic and acidic residues" evidence="14">
    <location>
        <begin position="697"/>
        <end position="709"/>
    </location>
</feature>
<dbReference type="InterPro" id="IPR036138">
    <property type="entry name" value="PBP_dimer_sf"/>
</dbReference>
<evidence type="ECO:0000256" key="6">
    <source>
        <dbReference type="ARBA" id="ARBA00022475"/>
    </source>
</evidence>
<feature type="compositionally biased region" description="Polar residues" evidence="14">
    <location>
        <begin position="710"/>
        <end position="721"/>
    </location>
</feature>
<organism evidence="17 18">
    <name type="scientific">Pontibacillus yanchengensis Y32</name>
    <dbReference type="NCBI Taxonomy" id="1385514"/>
    <lineage>
        <taxon>Bacteria</taxon>
        <taxon>Bacillati</taxon>
        <taxon>Bacillota</taxon>
        <taxon>Bacilli</taxon>
        <taxon>Bacillales</taxon>
        <taxon>Bacillaceae</taxon>
        <taxon>Pontibacillus</taxon>
    </lineage>
</organism>
<comment type="catalytic activity">
    <reaction evidence="13">
        <text>Preferential cleavage: (Ac)2-L-Lys-D-Ala-|-D-Ala. Also transpeptidation of peptidyl-alanyl moieties that are N-acyl substituents of D-alanine.</text>
        <dbReference type="EC" id="3.4.16.4"/>
    </reaction>
</comment>
<dbReference type="GO" id="GO:0008658">
    <property type="term" value="F:penicillin binding"/>
    <property type="evidence" value="ECO:0007669"/>
    <property type="project" value="InterPro"/>
</dbReference>
<evidence type="ECO:0000256" key="8">
    <source>
        <dbReference type="ARBA" id="ARBA00022960"/>
    </source>
</evidence>
<evidence type="ECO:0000313" key="17">
    <source>
        <dbReference type="EMBL" id="KGP72977.1"/>
    </source>
</evidence>
<dbReference type="GO" id="GO:0071972">
    <property type="term" value="F:peptidoglycan L,D-transpeptidase activity"/>
    <property type="evidence" value="ECO:0007669"/>
    <property type="project" value="TreeGrafter"/>
</dbReference>
<dbReference type="PANTHER" id="PTHR30627">
    <property type="entry name" value="PEPTIDOGLYCAN D,D-TRANSPEPTIDASE"/>
    <property type="match status" value="1"/>
</dbReference>
<evidence type="ECO:0000256" key="5">
    <source>
        <dbReference type="ARBA" id="ARBA00012448"/>
    </source>
</evidence>
<evidence type="ECO:0000256" key="13">
    <source>
        <dbReference type="ARBA" id="ARBA00034000"/>
    </source>
</evidence>
<dbReference type="InterPro" id="IPR001460">
    <property type="entry name" value="PCN-bd_Tpept"/>
</dbReference>
<comment type="similarity">
    <text evidence="4">Belongs to the transpeptidase family.</text>
</comment>
<dbReference type="EC" id="3.4.16.4" evidence="5"/>
<evidence type="ECO:0000256" key="1">
    <source>
        <dbReference type="ARBA" id="ARBA00004167"/>
    </source>
</evidence>
<dbReference type="InterPro" id="IPR005311">
    <property type="entry name" value="PBP_dimer"/>
</dbReference>
<evidence type="ECO:0000256" key="14">
    <source>
        <dbReference type="SAM" id="MobiDB-lite"/>
    </source>
</evidence>
<evidence type="ECO:0000256" key="11">
    <source>
        <dbReference type="ARBA" id="ARBA00023136"/>
    </source>
</evidence>
<dbReference type="Proteomes" id="UP000030147">
    <property type="component" value="Unassembled WGS sequence"/>
</dbReference>
<keyword evidence="10" id="KW-1133">Transmembrane helix</keyword>
<keyword evidence="11" id="KW-0472">Membrane</keyword>
<dbReference type="EMBL" id="AVBF01000020">
    <property type="protein sequence ID" value="KGP72977.1"/>
    <property type="molecule type" value="Genomic_DNA"/>
</dbReference>
<reference evidence="17 18" key="1">
    <citation type="journal article" date="2015" name="Stand. Genomic Sci.">
        <title>High quality draft genome sequence of the moderately halophilic bacterium Pontibacillus yanchengensis Y32(T) and comparison among Pontibacillus genomes.</title>
        <authorList>
            <person name="Huang J."/>
            <person name="Qiao Z.X."/>
            <person name="Tang J.W."/>
            <person name="Wang G."/>
        </authorList>
    </citation>
    <scope>NUCLEOTIDE SEQUENCE [LARGE SCALE GENOMIC DNA]</scope>
    <source>
        <strain evidence="17 18">Y32</strain>
    </source>
</reference>
<sequence>MGNKHKKKKSHLPFRLNVLFFAIFLLFSGLVLQLGVVQILYGADAQDEIDKTTNQTTKVPVPRGKMYDKYGNVVVDNEPMYSITYTPMKSPSQQLHLSIAKKLAGMIQMDTGDITVRDKKDYWILTQESPYKDRLTKEEQTYTDEEAQAEEPRPYELLLERIDINKDLNFSDQEKEIIAIKRELDRAYSLTPHVIKNEDVSQEEYAVVAEHLNELPGINVTTDWKRKYPYGDSLRDFLGSITTDGLPKDELDYYLSRNYSRNDRVGSSGIEKRYEMVLKGQKKQIQYTTDRNGNLVNEKVVQEGNRGQDLVLNVDMELQKLMDESIRKHLKAAKQKFPIENKYMKEAMAVALDPDTGEVMAISGQTWDEEDKEFYDSGIRAVNAPVLPGSAVKGGTMLAGYDYGVINYGEQIYDNPIKLKGTPSKSSYQNLGFVSDIEALKKSSNVYMYHVGMRIGGDPSYQPNEKLTFYPERFQVFRNYYSQFGLGVKTGLDIPSETEGSGQQSDNFLGGNIMDLAIGQYDTYTTMQLAQYVSTIANDGYRVQPQIVSEIREPTTERNQLGPVVQSNNTNVLNRVTMDQKYINRVQEGFREVFTNGGTAHTYFEDTDYEAAGKTGTAQASYWEPMRDGEGQVIEYKERKLENLTLVGYAPYDDPEIAFAIVVPYTGIVNGQYQTNKKIGRDLLDGYFKLKQARKEKESVNDITEEKMQANDTLTTTENEN</sequence>
<dbReference type="eggNOG" id="COG0768">
    <property type="taxonomic scope" value="Bacteria"/>
</dbReference>
<keyword evidence="7" id="KW-0812">Transmembrane</keyword>
<dbReference type="Pfam" id="PF03717">
    <property type="entry name" value="PBP_dimer"/>
    <property type="match status" value="1"/>
</dbReference>
<comment type="subcellular location">
    <subcellularLocation>
        <location evidence="2">Cell membrane</location>
    </subcellularLocation>
    <subcellularLocation>
        <location evidence="1">Membrane</location>
        <topology evidence="1">Single-pass membrane protein</topology>
    </subcellularLocation>
</comment>
<evidence type="ECO:0000313" key="18">
    <source>
        <dbReference type="Proteomes" id="UP000030147"/>
    </source>
</evidence>
<keyword evidence="8" id="KW-0133">Cell shape</keyword>
<keyword evidence="18" id="KW-1185">Reference proteome</keyword>
<protein>
    <recommendedName>
        <fullName evidence="5">serine-type D-Ala-D-Ala carboxypeptidase</fullName>
        <ecNumber evidence="5">3.4.16.4</ecNumber>
    </recommendedName>
</protein>
<dbReference type="Pfam" id="PF00905">
    <property type="entry name" value="Transpeptidase"/>
    <property type="match status" value="1"/>
</dbReference>
<evidence type="ECO:0000256" key="10">
    <source>
        <dbReference type="ARBA" id="ARBA00022989"/>
    </source>
</evidence>
<dbReference type="InterPro" id="IPR050515">
    <property type="entry name" value="Beta-lactam/transpept"/>
</dbReference>
<evidence type="ECO:0000256" key="4">
    <source>
        <dbReference type="ARBA" id="ARBA00007171"/>
    </source>
</evidence>
<evidence type="ECO:0000256" key="9">
    <source>
        <dbReference type="ARBA" id="ARBA00022984"/>
    </source>
</evidence>
<dbReference type="GO" id="GO:0005886">
    <property type="term" value="C:plasma membrane"/>
    <property type="evidence" value="ECO:0007669"/>
    <property type="project" value="UniProtKB-SubCell"/>
</dbReference>
<gene>
    <name evidence="17" type="ORF">N782_08720</name>
</gene>
<evidence type="ECO:0000256" key="7">
    <source>
        <dbReference type="ARBA" id="ARBA00022692"/>
    </source>
</evidence>
<keyword evidence="6" id="KW-1003">Cell membrane</keyword>
<evidence type="ECO:0000259" key="15">
    <source>
        <dbReference type="Pfam" id="PF00905"/>
    </source>
</evidence>
<dbReference type="Gene3D" id="3.40.710.10">
    <property type="entry name" value="DD-peptidase/beta-lactamase superfamily"/>
    <property type="match status" value="1"/>
</dbReference>
<dbReference type="GO" id="GO:0008360">
    <property type="term" value="P:regulation of cell shape"/>
    <property type="evidence" value="ECO:0007669"/>
    <property type="project" value="UniProtKB-KW"/>
</dbReference>
<evidence type="ECO:0000256" key="2">
    <source>
        <dbReference type="ARBA" id="ARBA00004236"/>
    </source>
</evidence>
<keyword evidence="12" id="KW-0961">Cell wall biogenesis/degradation</keyword>
<evidence type="ECO:0000256" key="3">
    <source>
        <dbReference type="ARBA" id="ARBA00004752"/>
    </source>
</evidence>
<dbReference type="STRING" id="1385514.N782_08720"/>
<name>A0A0A2TAY6_9BACI</name>
<dbReference type="PANTHER" id="PTHR30627:SF2">
    <property type="entry name" value="PEPTIDOGLYCAN D,D-TRANSPEPTIDASE MRDA"/>
    <property type="match status" value="1"/>
</dbReference>
<feature type="region of interest" description="Disordered" evidence="14">
    <location>
        <begin position="697"/>
        <end position="721"/>
    </location>
</feature>
<evidence type="ECO:0000256" key="12">
    <source>
        <dbReference type="ARBA" id="ARBA00023316"/>
    </source>
</evidence>
<dbReference type="GO" id="GO:0009252">
    <property type="term" value="P:peptidoglycan biosynthetic process"/>
    <property type="evidence" value="ECO:0007669"/>
    <property type="project" value="UniProtKB-UniPathway"/>
</dbReference>
<dbReference type="OrthoDB" id="9770103at2"/>
<comment type="caution">
    <text evidence="17">The sequence shown here is derived from an EMBL/GenBank/DDBJ whole genome shotgun (WGS) entry which is preliminary data.</text>
</comment>
<dbReference type="InterPro" id="IPR012338">
    <property type="entry name" value="Beta-lactam/transpept-like"/>
</dbReference>
<keyword evidence="9" id="KW-0573">Peptidoglycan synthesis</keyword>
<dbReference type="UniPathway" id="UPA00219"/>
<comment type="pathway">
    <text evidence="3">Cell wall biogenesis; peptidoglycan biosynthesis.</text>
</comment>
<dbReference type="SUPFAM" id="SSF56519">
    <property type="entry name" value="Penicillin binding protein dimerisation domain"/>
    <property type="match status" value="1"/>
</dbReference>
<dbReference type="SUPFAM" id="SSF56601">
    <property type="entry name" value="beta-lactamase/transpeptidase-like"/>
    <property type="match status" value="1"/>
</dbReference>
<dbReference type="RefSeq" id="WP_036818774.1">
    <property type="nucleotide sequence ID" value="NZ_AVBF01000020.1"/>
</dbReference>
<dbReference type="GO" id="GO:0071555">
    <property type="term" value="P:cell wall organization"/>
    <property type="evidence" value="ECO:0007669"/>
    <property type="project" value="UniProtKB-KW"/>
</dbReference>
<accession>A0A0A2TAY6</accession>
<feature type="domain" description="Penicillin-binding protein transpeptidase" evidence="15">
    <location>
        <begin position="348"/>
        <end position="684"/>
    </location>
</feature>
<dbReference type="Gene3D" id="1.10.10.1230">
    <property type="entry name" value="Penicillin-binding protein, N-terminal non-catalytic domain, head sub-domain"/>
    <property type="match status" value="1"/>
</dbReference>
<feature type="domain" description="Penicillin-binding protein dimerisation" evidence="16">
    <location>
        <begin position="59"/>
        <end position="299"/>
    </location>
</feature>
<dbReference type="AlphaFoldDB" id="A0A0A2TAY6"/>
<proteinExistence type="inferred from homology"/>
<dbReference type="Gene3D" id="3.90.1310.10">
    <property type="entry name" value="Penicillin-binding protein 2a (Domain 2)"/>
    <property type="match status" value="1"/>
</dbReference>
<evidence type="ECO:0000259" key="16">
    <source>
        <dbReference type="Pfam" id="PF03717"/>
    </source>
</evidence>